<dbReference type="Pfam" id="PF00528">
    <property type="entry name" value="BPD_transp_1"/>
    <property type="match status" value="1"/>
</dbReference>
<evidence type="ECO:0000256" key="1">
    <source>
        <dbReference type="ARBA" id="ARBA00004651"/>
    </source>
</evidence>
<sequence length="284" mass="32380">MALTGKNRIAYIVKRILFYSFILLLSLICIIPLYWMVRSSFMKSTQIYIMDPFVFWPQEMIWQNYKDATKFMPFLDYTLNTIFLVVVNIVGTVLTSAMCAYSFSRIKWKGRGIVFMIILSSIMLPGSVTIISQFIMWSNLKLIDTYWPLVLPAFFGGGVTNIFMLRQFFMTIPKDMDESATIDGAGHIRIFLQIIIPLSKSAIIVVGLFTFLGCWNDVFGPIMYLNTPEKFTLSLGLLQFRGEYSTKWNLLMAASTLVVAPCIIVYLVGQKYLIEGITLTGLKA</sequence>
<dbReference type="Proteomes" id="UP000236151">
    <property type="component" value="Unassembled WGS sequence"/>
</dbReference>
<dbReference type="PANTHER" id="PTHR43744:SF12">
    <property type="entry name" value="ABC TRANSPORTER PERMEASE PROTEIN MG189-RELATED"/>
    <property type="match status" value="1"/>
</dbReference>
<dbReference type="GO" id="GO:0055085">
    <property type="term" value="P:transmembrane transport"/>
    <property type="evidence" value="ECO:0007669"/>
    <property type="project" value="InterPro"/>
</dbReference>
<keyword evidence="3" id="KW-1003">Cell membrane</keyword>
<keyword evidence="4 7" id="KW-0812">Transmembrane</keyword>
<feature type="transmembrane region" description="Helical" evidence="7">
    <location>
        <begin position="248"/>
        <end position="269"/>
    </location>
</feature>
<evidence type="ECO:0000256" key="5">
    <source>
        <dbReference type="ARBA" id="ARBA00022989"/>
    </source>
</evidence>
<evidence type="ECO:0000256" key="7">
    <source>
        <dbReference type="RuleBase" id="RU363032"/>
    </source>
</evidence>
<evidence type="ECO:0000256" key="4">
    <source>
        <dbReference type="ARBA" id="ARBA00022692"/>
    </source>
</evidence>
<evidence type="ECO:0000313" key="10">
    <source>
        <dbReference type="Proteomes" id="UP000236151"/>
    </source>
</evidence>
<dbReference type="PANTHER" id="PTHR43744">
    <property type="entry name" value="ABC TRANSPORTER PERMEASE PROTEIN MG189-RELATED-RELATED"/>
    <property type="match status" value="1"/>
</dbReference>
<dbReference type="AlphaFoldDB" id="A0A2K2F0X6"/>
<evidence type="ECO:0000313" key="9">
    <source>
        <dbReference type="EMBL" id="PNU01202.1"/>
    </source>
</evidence>
<evidence type="ECO:0000259" key="8">
    <source>
        <dbReference type="PROSITE" id="PS50928"/>
    </source>
</evidence>
<dbReference type="EMBL" id="NIOJ01000003">
    <property type="protein sequence ID" value="PNU01202.1"/>
    <property type="molecule type" value="Genomic_DNA"/>
</dbReference>
<protein>
    <submittedName>
        <fullName evidence="9">Sugar ABC transporter ATP-binding protein</fullName>
    </submittedName>
</protein>
<dbReference type="RefSeq" id="WP_103080060.1">
    <property type="nucleotide sequence ID" value="NZ_CP021850.1"/>
</dbReference>
<dbReference type="GO" id="GO:0005886">
    <property type="term" value="C:plasma membrane"/>
    <property type="evidence" value="ECO:0007669"/>
    <property type="project" value="UniProtKB-SubCell"/>
</dbReference>
<dbReference type="KEGG" id="cthd:CDO33_11035"/>
<dbReference type="InterPro" id="IPR000515">
    <property type="entry name" value="MetI-like"/>
</dbReference>
<keyword evidence="9" id="KW-0067">ATP-binding</keyword>
<evidence type="ECO:0000256" key="3">
    <source>
        <dbReference type="ARBA" id="ARBA00022475"/>
    </source>
</evidence>
<dbReference type="PROSITE" id="PS50928">
    <property type="entry name" value="ABC_TM1"/>
    <property type="match status" value="1"/>
</dbReference>
<feature type="transmembrane region" description="Helical" evidence="7">
    <location>
        <begin position="16"/>
        <end position="35"/>
    </location>
</feature>
<dbReference type="OrthoDB" id="9787837at2"/>
<keyword evidence="2 7" id="KW-0813">Transport</keyword>
<evidence type="ECO:0000256" key="2">
    <source>
        <dbReference type="ARBA" id="ARBA00022448"/>
    </source>
</evidence>
<dbReference type="Gene3D" id="1.10.3720.10">
    <property type="entry name" value="MetI-like"/>
    <property type="match status" value="1"/>
</dbReference>
<comment type="caution">
    <text evidence="9">The sequence shown here is derived from an EMBL/GenBank/DDBJ whole genome shotgun (WGS) entry which is preliminary data.</text>
</comment>
<feature type="transmembrane region" description="Helical" evidence="7">
    <location>
        <begin position="113"/>
        <end position="137"/>
    </location>
</feature>
<dbReference type="InterPro" id="IPR035906">
    <property type="entry name" value="MetI-like_sf"/>
</dbReference>
<feature type="transmembrane region" description="Helical" evidence="7">
    <location>
        <begin position="81"/>
        <end position="101"/>
    </location>
</feature>
<evidence type="ECO:0000256" key="6">
    <source>
        <dbReference type="ARBA" id="ARBA00023136"/>
    </source>
</evidence>
<organism evidence="9 10">
    <name type="scientific">Clostridium thermosuccinogenes</name>
    <dbReference type="NCBI Taxonomy" id="84032"/>
    <lineage>
        <taxon>Bacteria</taxon>
        <taxon>Bacillati</taxon>
        <taxon>Bacillota</taxon>
        <taxon>Clostridia</taxon>
        <taxon>Eubacteriales</taxon>
        <taxon>Clostridiaceae</taxon>
        <taxon>Clostridium</taxon>
    </lineage>
</organism>
<reference evidence="9 10" key="1">
    <citation type="submission" date="2017-06" db="EMBL/GenBank/DDBJ databases">
        <title>Investigating the central metabolism of Clostridium thermosuccinogenes.</title>
        <authorList>
            <person name="Koendjbiharie J.G."/>
            <person name="van Kranenburg R."/>
        </authorList>
    </citation>
    <scope>NUCLEOTIDE SEQUENCE [LARGE SCALE GENOMIC DNA]</scope>
    <source>
        <strain evidence="9 10">DSM 5806</strain>
    </source>
</reference>
<dbReference type="GO" id="GO:0005524">
    <property type="term" value="F:ATP binding"/>
    <property type="evidence" value="ECO:0007669"/>
    <property type="project" value="UniProtKB-KW"/>
</dbReference>
<accession>A0A2K2F0X6</accession>
<keyword evidence="6 7" id="KW-0472">Membrane</keyword>
<keyword evidence="5 7" id="KW-1133">Transmembrane helix</keyword>
<keyword evidence="9" id="KW-0547">Nucleotide-binding</keyword>
<comment type="subcellular location">
    <subcellularLocation>
        <location evidence="1 7">Cell membrane</location>
        <topology evidence="1 7">Multi-pass membrane protein</topology>
    </subcellularLocation>
</comment>
<proteinExistence type="inferred from homology"/>
<feature type="transmembrane region" description="Helical" evidence="7">
    <location>
        <begin position="190"/>
        <end position="212"/>
    </location>
</feature>
<dbReference type="SUPFAM" id="SSF161098">
    <property type="entry name" value="MetI-like"/>
    <property type="match status" value="1"/>
</dbReference>
<feature type="domain" description="ABC transmembrane type-1" evidence="8">
    <location>
        <begin position="78"/>
        <end position="269"/>
    </location>
</feature>
<feature type="transmembrane region" description="Helical" evidence="7">
    <location>
        <begin position="149"/>
        <end position="169"/>
    </location>
</feature>
<name>A0A2K2F0X6_9CLOT</name>
<dbReference type="CDD" id="cd06261">
    <property type="entry name" value="TM_PBP2"/>
    <property type="match status" value="1"/>
</dbReference>
<gene>
    <name evidence="9" type="ORF">CDQ84_02115</name>
</gene>
<comment type="similarity">
    <text evidence="7">Belongs to the binding-protein-dependent transport system permease family.</text>
</comment>
<keyword evidence="10" id="KW-1185">Reference proteome</keyword>